<evidence type="ECO:0000313" key="1">
    <source>
        <dbReference type="EMBL" id="KAJ9090049.1"/>
    </source>
</evidence>
<protein>
    <submittedName>
        <fullName evidence="1">Uncharacterized protein</fullName>
    </submittedName>
</protein>
<comment type="caution">
    <text evidence="1">The sequence shown here is derived from an EMBL/GenBank/DDBJ whole genome shotgun (WGS) entry which is preliminary data.</text>
</comment>
<evidence type="ECO:0000313" key="2">
    <source>
        <dbReference type="Proteomes" id="UP001165960"/>
    </source>
</evidence>
<gene>
    <name evidence="1" type="ORF">DSO57_1006442</name>
</gene>
<proteinExistence type="predicted"/>
<keyword evidence="2" id="KW-1185">Reference proteome</keyword>
<sequence>MAFEPVIVTNGLVVVACNAGASELFGYQSQDGLVGQGVRSLIDSHFEPSVVIDADGGVRKASERDLVFAKVKNENSVKKGAIVKTKEWKHGGNCFYTITIVDISILRIANSKRMLQPKMGILDVGVGAKHQTALFNNLSQMADALPSLIWVASQGGELLYQNRRVKDVFGVDTITECWQVFSKLSSNG</sequence>
<accession>A0ACC2USW8</accession>
<name>A0ACC2USW8_9FUNG</name>
<dbReference type="EMBL" id="QTSX02000018">
    <property type="protein sequence ID" value="KAJ9090049.1"/>
    <property type="molecule type" value="Genomic_DNA"/>
</dbReference>
<dbReference type="Proteomes" id="UP001165960">
    <property type="component" value="Unassembled WGS sequence"/>
</dbReference>
<reference evidence="1" key="1">
    <citation type="submission" date="2022-04" db="EMBL/GenBank/DDBJ databases">
        <title>Genome of the entomopathogenic fungus Entomophthora muscae.</title>
        <authorList>
            <person name="Elya C."/>
            <person name="Lovett B.R."/>
            <person name="Lee E."/>
            <person name="Macias A.M."/>
            <person name="Hajek A.E."/>
            <person name="De Bivort B.L."/>
            <person name="Kasson M.T."/>
            <person name="De Fine Licht H.H."/>
            <person name="Stajich J.E."/>
        </authorList>
    </citation>
    <scope>NUCLEOTIDE SEQUENCE</scope>
    <source>
        <strain evidence="1">Berkeley</strain>
    </source>
</reference>
<organism evidence="1 2">
    <name type="scientific">Entomophthora muscae</name>
    <dbReference type="NCBI Taxonomy" id="34485"/>
    <lineage>
        <taxon>Eukaryota</taxon>
        <taxon>Fungi</taxon>
        <taxon>Fungi incertae sedis</taxon>
        <taxon>Zoopagomycota</taxon>
        <taxon>Entomophthoromycotina</taxon>
        <taxon>Entomophthoromycetes</taxon>
        <taxon>Entomophthorales</taxon>
        <taxon>Entomophthoraceae</taxon>
        <taxon>Entomophthora</taxon>
    </lineage>
</organism>